<accession>A0A5C6A5V5</accession>
<dbReference type="OrthoDB" id="267372at2"/>
<evidence type="ECO:0000313" key="3">
    <source>
        <dbReference type="Proteomes" id="UP000317421"/>
    </source>
</evidence>
<name>A0A5C6A5V5_9BACT</name>
<reference evidence="2 3" key="1">
    <citation type="submission" date="2019-02" db="EMBL/GenBank/DDBJ databases">
        <title>Deep-cultivation of Planctomycetes and their phenomic and genomic characterization uncovers novel biology.</title>
        <authorList>
            <person name="Wiegand S."/>
            <person name="Jogler M."/>
            <person name="Boedeker C."/>
            <person name="Pinto D."/>
            <person name="Vollmers J."/>
            <person name="Rivas-Marin E."/>
            <person name="Kohn T."/>
            <person name="Peeters S.H."/>
            <person name="Heuer A."/>
            <person name="Rast P."/>
            <person name="Oberbeckmann S."/>
            <person name="Bunk B."/>
            <person name="Jeske O."/>
            <person name="Meyerdierks A."/>
            <person name="Storesund J.E."/>
            <person name="Kallscheuer N."/>
            <person name="Luecker S."/>
            <person name="Lage O.M."/>
            <person name="Pohl T."/>
            <person name="Merkel B.J."/>
            <person name="Hornburger P."/>
            <person name="Mueller R.-W."/>
            <person name="Bruemmer F."/>
            <person name="Labrenz M."/>
            <person name="Spormann A.M."/>
            <person name="Op Den Camp H."/>
            <person name="Overmann J."/>
            <person name="Amann R."/>
            <person name="Jetten M.S.M."/>
            <person name="Mascher T."/>
            <person name="Medema M.H."/>
            <person name="Devos D.P."/>
            <person name="Kaster A.-K."/>
            <person name="Ovreas L."/>
            <person name="Rohde M."/>
            <person name="Galperin M.Y."/>
            <person name="Jogler C."/>
        </authorList>
    </citation>
    <scope>NUCLEOTIDE SEQUENCE [LARGE SCALE GENOMIC DNA]</scope>
    <source>
        <strain evidence="2 3">Pla108</strain>
    </source>
</reference>
<keyword evidence="1" id="KW-1133">Transmembrane helix</keyword>
<organism evidence="2 3">
    <name type="scientific">Botrimarina colliarenosi</name>
    <dbReference type="NCBI Taxonomy" id="2528001"/>
    <lineage>
        <taxon>Bacteria</taxon>
        <taxon>Pseudomonadati</taxon>
        <taxon>Planctomycetota</taxon>
        <taxon>Planctomycetia</taxon>
        <taxon>Pirellulales</taxon>
        <taxon>Lacipirellulaceae</taxon>
        <taxon>Botrimarina</taxon>
    </lineage>
</organism>
<dbReference type="RefSeq" id="WP_146446364.1">
    <property type="nucleotide sequence ID" value="NZ_SJPR01000006.1"/>
</dbReference>
<protein>
    <recommendedName>
        <fullName evidence="4">5-bromo-4-chloroindolyl phosphate hydrolysis protein</fullName>
    </recommendedName>
</protein>
<keyword evidence="1" id="KW-0472">Membrane</keyword>
<evidence type="ECO:0000256" key="1">
    <source>
        <dbReference type="SAM" id="Phobius"/>
    </source>
</evidence>
<evidence type="ECO:0008006" key="4">
    <source>
        <dbReference type="Google" id="ProtNLM"/>
    </source>
</evidence>
<feature type="transmembrane region" description="Helical" evidence="1">
    <location>
        <begin position="12"/>
        <end position="35"/>
    </location>
</feature>
<comment type="caution">
    <text evidence="2">The sequence shown here is derived from an EMBL/GenBank/DDBJ whole genome shotgun (WGS) entry which is preliminary data.</text>
</comment>
<dbReference type="AlphaFoldDB" id="A0A5C6A5V5"/>
<keyword evidence="1" id="KW-0812">Transmembrane</keyword>
<evidence type="ECO:0000313" key="2">
    <source>
        <dbReference type="EMBL" id="TWT94816.1"/>
    </source>
</evidence>
<keyword evidence="3" id="KW-1185">Reference proteome</keyword>
<sequence length="239" mass="26885">MDEVKKKVLLDLFVSPWTLLPTVTGLSAWMLSWAAGGNMTLNLIGLAGVVIGAGIQATRLIFGVEELTEQAYGYQEEKKRADRNSHLDQLAERLARDDDNRTEECLRRLRALHGLFEQDPPKGAAAIAIRDNVQRLFEASVRHLEHSYDLWEKARRLPVGTGGPLLEQRRAAIDEVVLTVNHLTRTVERYNALQADDGGDHELSQLRKELDATIEVARRADEQMDSLGKSPAYDEKEFE</sequence>
<gene>
    <name evidence="2" type="ORF">Pla108_36670</name>
</gene>
<proteinExistence type="predicted"/>
<feature type="transmembrane region" description="Helical" evidence="1">
    <location>
        <begin position="41"/>
        <end position="62"/>
    </location>
</feature>
<dbReference type="EMBL" id="SJPR01000006">
    <property type="protein sequence ID" value="TWT94816.1"/>
    <property type="molecule type" value="Genomic_DNA"/>
</dbReference>
<dbReference type="Proteomes" id="UP000317421">
    <property type="component" value="Unassembled WGS sequence"/>
</dbReference>